<dbReference type="PANTHER" id="PTHR36071">
    <property type="entry name" value="DNA DOUBLE-STRAND BREAK REPAIR PROTEIN"/>
    <property type="match status" value="1"/>
</dbReference>
<proteinExistence type="predicted"/>
<dbReference type="PANTHER" id="PTHR36071:SF1">
    <property type="entry name" value="DNA DOUBLE-STRAND BREAK REPAIR PROTEIN"/>
    <property type="match status" value="1"/>
</dbReference>
<name>A0A251L0W2_MANES</name>
<dbReference type="OrthoDB" id="767974at2759"/>
<feature type="compositionally biased region" description="Acidic residues" evidence="1">
    <location>
        <begin position="421"/>
        <end position="443"/>
    </location>
</feature>
<dbReference type="Proteomes" id="UP000091857">
    <property type="component" value="Chromosome 4"/>
</dbReference>
<dbReference type="STRING" id="3983.A0A251L0W2"/>
<dbReference type="EMBL" id="CM004390">
    <property type="protein sequence ID" value="OAY51985.1"/>
    <property type="molecule type" value="Genomic_DNA"/>
</dbReference>
<accession>A0A251L0W2</accession>
<dbReference type="Gramene" id="Manes.04G048400.1.v8.1">
    <property type="protein sequence ID" value="Manes.04G048400.1.v8.1.CDS"/>
    <property type="gene ID" value="Manes.04G048400.v8.1"/>
</dbReference>
<gene>
    <name evidence="2" type="ORF">MANES_04G048400</name>
</gene>
<dbReference type="EMBL" id="CM004390">
    <property type="protein sequence ID" value="OAY51986.1"/>
    <property type="molecule type" value="Genomic_DNA"/>
</dbReference>
<feature type="region of interest" description="Disordered" evidence="1">
    <location>
        <begin position="421"/>
        <end position="459"/>
    </location>
</feature>
<protein>
    <submittedName>
        <fullName evidence="2">Uncharacterized protein</fullName>
    </submittedName>
</protein>
<sequence>MDGKFGFYRADCESILSHLKHREKQLKLKRRWLMGLPMSKSEKQQILQYRSLPESLLRDDDVFYEIVKRRVEEAFGLHNDKREDNTVQECKPVSGMSNMKRLLLSCLDALTNKGLFLLAMILTRGSVNFIKTRPKMKKVIKESIPRVLRNQNNNVQKDLFTQLSQLLRDPQNVQDHCLTLLFPTCHSHHASAIKILERLEDLPSETLLAMHRKLRGVPAVAPRLQRKRHGLSRRELIYKVRRNIEKMLSELGEGKDMQAPLAKALAVAGLSLKLTPGYSNSFVQDFNLFSPEVKNLQNDIVKAIWLLKTKVRAPELKTLQLLLDPDAKVPNGCLRTAMKKMLTEYLFECSDLDTIPKSLLEALAIINRSSRSTPSGCLLKDEIEEEVECILSVSAQMKQIVMDLLPAHEFDEDFSDAYMEELEESDDSGGDDDVYHDENDDDGQYDKDDVVSGGGHQLQPRNIVSSRTYSIDLDNLEESCSEFAPMDSKPSISSPNGSCGSTLCLEKNNVDGMLNEEIGWFEVGNMGKFETSRGNGFPPHIPPIGRLNNVFIKGNKPEQCTTVDSGNSHLPSSNFCSRKVEFTSSGKDSHTNMYLGIQEVCDEMSMVSYNVISCMMEKFAQEEGLYLDWSESLYPRGDYRSQEYQEKQNSPKKNVDGSVIVQVVEELVPSFPKSKMEKLKELIGIL</sequence>
<reference evidence="2 3" key="1">
    <citation type="submission" date="2016-02" db="EMBL/GenBank/DDBJ databases">
        <title>WGS assembly of Manihot esculenta.</title>
        <authorList>
            <person name="Bredeson J.V."/>
            <person name="Prochnik S.E."/>
            <person name="Lyons J.B."/>
            <person name="Schmutz J."/>
            <person name="Grimwood J."/>
            <person name="Vrebalov J."/>
            <person name="Bart R.S."/>
            <person name="Amuge T."/>
            <person name="Ferguson M.E."/>
            <person name="Green R."/>
            <person name="Putnam N."/>
            <person name="Stites J."/>
            <person name="Rounsley S."/>
            <person name="Rokhsar D.S."/>
        </authorList>
    </citation>
    <scope>NUCLEOTIDE SEQUENCE [LARGE SCALE GENOMIC DNA]</scope>
    <source>
        <strain evidence="3">cv. AM560-2</strain>
        <tissue evidence="2">Leaf</tissue>
    </source>
</reference>
<evidence type="ECO:0000313" key="3">
    <source>
        <dbReference type="Proteomes" id="UP000091857"/>
    </source>
</evidence>
<organism evidence="2 3">
    <name type="scientific">Manihot esculenta</name>
    <name type="common">Cassava</name>
    <name type="synonym">Jatropha manihot</name>
    <dbReference type="NCBI Taxonomy" id="3983"/>
    <lineage>
        <taxon>Eukaryota</taxon>
        <taxon>Viridiplantae</taxon>
        <taxon>Streptophyta</taxon>
        <taxon>Embryophyta</taxon>
        <taxon>Tracheophyta</taxon>
        <taxon>Spermatophyta</taxon>
        <taxon>Magnoliopsida</taxon>
        <taxon>eudicotyledons</taxon>
        <taxon>Gunneridae</taxon>
        <taxon>Pentapetalae</taxon>
        <taxon>rosids</taxon>
        <taxon>fabids</taxon>
        <taxon>Malpighiales</taxon>
        <taxon>Euphorbiaceae</taxon>
        <taxon>Crotonoideae</taxon>
        <taxon>Manihoteae</taxon>
        <taxon>Manihot</taxon>
    </lineage>
</organism>
<evidence type="ECO:0000313" key="2">
    <source>
        <dbReference type="EMBL" id="OAY51985.1"/>
    </source>
</evidence>
<dbReference type="AlphaFoldDB" id="A0A251L0W2"/>
<evidence type="ECO:0000256" key="1">
    <source>
        <dbReference type="SAM" id="MobiDB-lite"/>
    </source>
</evidence>
<keyword evidence="3" id="KW-1185">Reference proteome</keyword>